<dbReference type="InterPro" id="IPR015424">
    <property type="entry name" value="PyrdxlP-dep_Trfase"/>
</dbReference>
<evidence type="ECO:0000256" key="2">
    <source>
        <dbReference type="ARBA" id="ARBA00006312"/>
    </source>
</evidence>
<dbReference type="InterPro" id="IPR037029">
    <property type="entry name" value="Alliinase_N_sf"/>
</dbReference>
<dbReference type="GO" id="GO:0006520">
    <property type="term" value="P:amino acid metabolic process"/>
    <property type="evidence" value="ECO:0007669"/>
    <property type="project" value="TreeGrafter"/>
</dbReference>
<dbReference type="InterPro" id="IPR050478">
    <property type="entry name" value="Ethylene_sulfur-biosynth"/>
</dbReference>
<dbReference type="GO" id="GO:0008483">
    <property type="term" value="F:transaminase activity"/>
    <property type="evidence" value="ECO:0007669"/>
    <property type="project" value="UniProtKB-KW"/>
</dbReference>
<dbReference type="InterPro" id="IPR015421">
    <property type="entry name" value="PyrdxlP-dep_Trfase_major"/>
</dbReference>
<name>A0AAN8Z6F0_9MAGN</name>
<proteinExistence type="inferred from homology"/>
<keyword evidence="4" id="KW-0663">Pyridoxal phosphate</keyword>
<dbReference type="InterPro" id="IPR015422">
    <property type="entry name" value="PyrdxlP-dep_Trfase_small"/>
</dbReference>
<protein>
    <submittedName>
        <fullName evidence="6">Alliinase, C-terminal</fullName>
    </submittedName>
</protein>
<organism evidence="6 7">
    <name type="scientific">Dillenia turbinata</name>
    <dbReference type="NCBI Taxonomy" id="194707"/>
    <lineage>
        <taxon>Eukaryota</taxon>
        <taxon>Viridiplantae</taxon>
        <taxon>Streptophyta</taxon>
        <taxon>Embryophyta</taxon>
        <taxon>Tracheophyta</taxon>
        <taxon>Spermatophyta</taxon>
        <taxon>Magnoliopsida</taxon>
        <taxon>eudicotyledons</taxon>
        <taxon>Gunneridae</taxon>
        <taxon>Pentapetalae</taxon>
        <taxon>Dilleniales</taxon>
        <taxon>Dilleniaceae</taxon>
        <taxon>Dillenia</taxon>
    </lineage>
</organism>
<keyword evidence="7" id="KW-1185">Reference proteome</keyword>
<dbReference type="AlphaFoldDB" id="A0AAN8Z6F0"/>
<accession>A0AAN8Z6F0</accession>
<dbReference type="SUPFAM" id="SSF53383">
    <property type="entry name" value="PLP-dependent transferases"/>
    <property type="match status" value="1"/>
</dbReference>
<dbReference type="PANTHER" id="PTHR43795">
    <property type="entry name" value="BIFUNCTIONAL ASPARTATE AMINOTRANSFERASE AND GLUTAMATE/ASPARTATE-PREPHENATE AMINOTRANSFERASE-RELATED"/>
    <property type="match status" value="1"/>
</dbReference>
<evidence type="ECO:0000256" key="1">
    <source>
        <dbReference type="ARBA" id="ARBA00001933"/>
    </source>
</evidence>
<dbReference type="Gene3D" id="2.10.25.30">
    <property type="entry name" value="EGF-like, alliinase"/>
    <property type="match status" value="1"/>
</dbReference>
<dbReference type="Gene3D" id="3.40.640.10">
    <property type="entry name" value="Type I PLP-dependent aspartate aminotransferase-like (Major domain)"/>
    <property type="match status" value="1"/>
</dbReference>
<comment type="similarity">
    <text evidence="2">Belongs to the alliinase family.</text>
</comment>
<evidence type="ECO:0000259" key="5">
    <source>
        <dbReference type="Pfam" id="PF04864"/>
    </source>
</evidence>
<evidence type="ECO:0000313" key="6">
    <source>
        <dbReference type="EMBL" id="KAK6922263.1"/>
    </source>
</evidence>
<evidence type="ECO:0000256" key="4">
    <source>
        <dbReference type="ARBA" id="ARBA00022898"/>
    </source>
</evidence>
<dbReference type="CDD" id="cd00609">
    <property type="entry name" value="AAT_like"/>
    <property type="match status" value="1"/>
</dbReference>
<dbReference type="EMBL" id="JBAMMX010000019">
    <property type="protein sequence ID" value="KAK6922263.1"/>
    <property type="molecule type" value="Genomic_DNA"/>
</dbReference>
<reference evidence="6 7" key="1">
    <citation type="submission" date="2023-12" db="EMBL/GenBank/DDBJ databases">
        <title>A high-quality genome assembly for Dillenia turbinata (Dilleniales).</title>
        <authorList>
            <person name="Chanderbali A."/>
        </authorList>
    </citation>
    <scope>NUCLEOTIDE SEQUENCE [LARGE SCALE GENOMIC DNA]</scope>
    <source>
        <strain evidence="6">LSX21</strain>
        <tissue evidence="6">Leaf</tissue>
    </source>
</reference>
<keyword evidence="3" id="KW-0808">Transferase</keyword>
<dbReference type="Gene3D" id="3.90.1150.10">
    <property type="entry name" value="Aspartate Aminotransferase, domain 1"/>
    <property type="match status" value="1"/>
</dbReference>
<gene>
    <name evidence="6" type="ORF">RJ641_012770</name>
</gene>
<dbReference type="Pfam" id="PF04864">
    <property type="entry name" value="Alliinase_C"/>
    <property type="match status" value="1"/>
</dbReference>
<keyword evidence="3" id="KW-0032">Aminotransferase</keyword>
<dbReference type="InterPro" id="IPR006948">
    <property type="entry name" value="Alliinase_C"/>
</dbReference>
<feature type="domain" description="Alliinase C-terminal" evidence="5">
    <location>
        <begin position="33"/>
        <end position="392"/>
    </location>
</feature>
<comment type="caution">
    <text evidence="6">The sequence shown here is derived from an EMBL/GenBank/DDBJ whole genome shotgun (WGS) entry which is preliminary data.</text>
</comment>
<dbReference type="Proteomes" id="UP001370490">
    <property type="component" value="Unassembled WGS sequence"/>
</dbReference>
<comment type="cofactor">
    <cofactor evidence="1">
        <name>pyridoxal 5'-phosphate</name>
        <dbReference type="ChEBI" id="CHEBI:597326"/>
    </cofactor>
</comment>
<dbReference type="GO" id="GO:0016846">
    <property type="term" value="F:carbon-sulfur lyase activity"/>
    <property type="evidence" value="ECO:0007669"/>
    <property type="project" value="InterPro"/>
</dbReference>
<dbReference type="PANTHER" id="PTHR43795:SF15">
    <property type="entry name" value="TRYPTOPHAN AMINOTRANSFERASE-RELATED PROTEIN 1"/>
    <property type="match status" value="1"/>
</dbReference>
<sequence length="401" mass="45275">MCGKEQATPVSKSFAPTKSSLDAITRINDDRIINLDQGDPMMFETYWNQMGDKCTVEISGYEWMSYFADAGNLCWFLLPGLGDAIKRLHRTVGNAVTEDRYIVVGTGSSQLFQAALYALCPPDALRPVSVVSAAPYYSCYPQLTEFLRSSLYKWAGDAYAFEEEGPYIEVVCNPNNPDGIVREPVVNRDDGKVIHDLAYYWPQYTPITFPANHDIMLFTFSKCTGHAGSRIGWALVKDKAVAAKMVEYMTIATIGVSKEAQLRAAKIMQVITDSYLDLAPKDVELFFEHAKRAMADRWKRVREIVAKSEMFSLPKYPLEYCHFSSNYTMTNPGFAWFKCKDDIGDCSNLFRRHKILGRSGKFFGVDAKYCRLSMIADEESFNLFLRRLSAIVETNDVPSGL</sequence>
<evidence type="ECO:0000256" key="3">
    <source>
        <dbReference type="ARBA" id="ARBA00022576"/>
    </source>
</evidence>
<evidence type="ECO:0000313" key="7">
    <source>
        <dbReference type="Proteomes" id="UP001370490"/>
    </source>
</evidence>